<dbReference type="GO" id="GO:0005634">
    <property type="term" value="C:nucleus"/>
    <property type="evidence" value="ECO:0007669"/>
    <property type="project" value="UniProtKB-SubCell"/>
</dbReference>
<accession>A0A7G3ZDL5</accession>
<dbReference type="SFLD" id="SFLDS00003">
    <property type="entry name" value="Haloacid_Dehalogenase"/>
    <property type="match status" value="1"/>
</dbReference>
<comment type="catalytic activity">
    <reaction evidence="6">
        <text>5-methylsulfanyl-2,3-dioxopentyl phosphate + H2O = 1,2-dihydroxy-5-(methylsulfanyl)pent-1-en-3-one + phosphate</text>
        <dbReference type="Rhea" id="RHEA:21700"/>
        <dbReference type="ChEBI" id="CHEBI:15377"/>
        <dbReference type="ChEBI" id="CHEBI:43474"/>
        <dbReference type="ChEBI" id="CHEBI:49252"/>
        <dbReference type="ChEBI" id="CHEBI:58828"/>
        <dbReference type="EC" id="3.1.3.77"/>
    </reaction>
</comment>
<gene>
    <name evidence="6" type="primary">UTR4</name>
    <name evidence="7" type="ORF">HG536_0B04650</name>
</gene>
<dbReference type="NCBIfam" id="TIGR01691">
    <property type="entry name" value="enolase-ppase"/>
    <property type="match status" value="1"/>
</dbReference>
<evidence type="ECO:0000256" key="3">
    <source>
        <dbReference type="ARBA" id="ARBA00022801"/>
    </source>
</evidence>
<keyword evidence="4 6" id="KW-0460">Magnesium</keyword>
<reference evidence="7 8" key="1">
    <citation type="submission" date="2020-06" db="EMBL/GenBank/DDBJ databases">
        <title>The yeast mating-type switching endonuclease HO is a domesticated member of an unorthodox homing genetic element family.</title>
        <authorList>
            <person name="Coughlan A.Y."/>
            <person name="Lombardi L."/>
            <person name="Braun-Galleani S."/>
            <person name="Martos A.R."/>
            <person name="Galeote V."/>
            <person name="Bigey F."/>
            <person name="Dequin S."/>
            <person name="Byrne K.P."/>
            <person name="Wolfe K.H."/>
        </authorList>
    </citation>
    <scope>NUCLEOTIDE SEQUENCE [LARGE SCALE GENOMIC DNA]</scope>
    <source>
        <strain evidence="7 8">CBS764</strain>
    </source>
</reference>
<protein>
    <recommendedName>
        <fullName evidence="6">Enolase-phosphatase E1</fullName>
        <ecNumber evidence="6">3.1.3.77</ecNumber>
    </recommendedName>
    <alternativeName>
        <fullName evidence="6">2,3-diketo-5-methylthio-1-phosphopentane phosphatase</fullName>
    </alternativeName>
</protein>
<dbReference type="InterPro" id="IPR023943">
    <property type="entry name" value="Enolase-ppase_E1"/>
</dbReference>
<comment type="subcellular location">
    <subcellularLocation>
        <location evidence="6">Cytoplasm</location>
    </subcellularLocation>
    <subcellularLocation>
        <location evidence="6">Nucleus</location>
    </subcellularLocation>
</comment>
<keyword evidence="6" id="KW-0963">Cytoplasm</keyword>
<feature type="binding site" evidence="6">
    <location>
        <position position="9"/>
    </location>
    <ligand>
        <name>Mg(2+)</name>
        <dbReference type="ChEBI" id="CHEBI:18420"/>
    </ligand>
</feature>
<keyword evidence="2 6" id="KW-0479">Metal-binding</keyword>
<evidence type="ECO:0000256" key="4">
    <source>
        <dbReference type="ARBA" id="ARBA00022842"/>
    </source>
</evidence>
<keyword evidence="1 6" id="KW-0028">Amino-acid biosynthesis</keyword>
<feature type="binding site" evidence="6">
    <location>
        <position position="155"/>
    </location>
    <ligand>
        <name>substrate</name>
    </ligand>
</feature>
<feature type="binding site" evidence="6">
    <location>
        <position position="180"/>
    </location>
    <ligand>
        <name>Mg(2+)</name>
        <dbReference type="ChEBI" id="CHEBI:18420"/>
    </ligand>
</feature>
<keyword evidence="3 6" id="KW-0378">Hydrolase</keyword>
<comment type="pathway">
    <text evidence="6">Amino-acid biosynthesis; L-methionine biosynthesis via salvage pathway; L-methionine from S-methyl-5-thio-alpha-D-ribose 1-phosphate: step 4/6.</text>
</comment>
<dbReference type="EMBL" id="CP059247">
    <property type="protein sequence ID" value="QLL31601.1"/>
    <property type="molecule type" value="Genomic_DNA"/>
</dbReference>
<evidence type="ECO:0000256" key="2">
    <source>
        <dbReference type="ARBA" id="ARBA00022723"/>
    </source>
</evidence>
<proteinExistence type="inferred from homology"/>
<comment type="pathway">
    <text evidence="6">Amino-acid biosynthesis; L-methionine biosynthesis via salvage pathway; L-methionine from S-methyl-5-thio-alpha-D-ribose 1-phosphate: step 3/6.</text>
</comment>
<dbReference type="GO" id="GO:0005737">
    <property type="term" value="C:cytoplasm"/>
    <property type="evidence" value="ECO:0007669"/>
    <property type="project" value="UniProtKB-SubCell"/>
</dbReference>
<dbReference type="Proteomes" id="UP000515788">
    <property type="component" value="Chromosome 2"/>
</dbReference>
<dbReference type="SFLD" id="SFLDG01129">
    <property type="entry name" value="C1.5:_HAD__Beta-PGM__Phosphata"/>
    <property type="match status" value="1"/>
</dbReference>
<evidence type="ECO:0000313" key="7">
    <source>
        <dbReference type="EMBL" id="QLL31601.1"/>
    </source>
</evidence>
<evidence type="ECO:0000256" key="6">
    <source>
        <dbReference type="HAMAP-Rule" id="MF_03117"/>
    </source>
</evidence>
<dbReference type="EC" id="3.1.3.77" evidence="6"/>
<keyword evidence="8" id="KW-1185">Reference proteome</keyword>
<dbReference type="Gene3D" id="1.10.720.60">
    <property type="match status" value="1"/>
</dbReference>
<dbReference type="InterPro" id="IPR006439">
    <property type="entry name" value="HAD-SF_hydro_IA"/>
</dbReference>
<dbReference type="InterPro" id="IPR023214">
    <property type="entry name" value="HAD_sf"/>
</dbReference>
<dbReference type="UniPathway" id="UPA00904">
    <property type="reaction ID" value="UER00876"/>
</dbReference>
<organism evidence="7 8">
    <name type="scientific">Torulaspora globosa</name>
    <dbReference type="NCBI Taxonomy" id="48254"/>
    <lineage>
        <taxon>Eukaryota</taxon>
        <taxon>Fungi</taxon>
        <taxon>Dikarya</taxon>
        <taxon>Ascomycota</taxon>
        <taxon>Saccharomycotina</taxon>
        <taxon>Saccharomycetes</taxon>
        <taxon>Saccharomycetales</taxon>
        <taxon>Saccharomycetaceae</taxon>
        <taxon>Torulaspora</taxon>
    </lineage>
</organism>
<dbReference type="OrthoDB" id="272500at2759"/>
<name>A0A7G3ZDL5_9SACH</name>
<comment type="function">
    <text evidence="6">Bifunctional enzyme that catalyzes the enolization of 2,3-diketo-5-methylthiopentyl-1-phosphate (DK-MTP-1-P) into the intermediate 2-hydroxy-3-keto-5-methylthiopentenyl-1-phosphate (HK-MTPenyl-1-P), which is then dephosphorylated to form the acireductone 1,2-dihydroxy-3-keto-5-methylthiopentene (DHK-MTPene).</text>
</comment>
<dbReference type="PANTHER" id="PTHR20371:SF1">
    <property type="entry name" value="ENOLASE-PHOSPHATASE E1"/>
    <property type="match status" value="1"/>
</dbReference>
<dbReference type="SFLD" id="SFLDG01133">
    <property type="entry name" value="C1.5.4:_Enolase-phosphatase_Li"/>
    <property type="match status" value="1"/>
</dbReference>
<dbReference type="Gene3D" id="3.40.50.1000">
    <property type="entry name" value="HAD superfamily/HAD-like"/>
    <property type="match status" value="1"/>
</dbReference>
<dbReference type="GO" id="GO:0000287">
    <property type="term" value="F:magnesium ion binding"/>
    <property type="evidence" value="ECO:0007669"/>
    <property type="project" value="UniProtKB-UniRule"/>
</dbReference>
<dbReference type="Pfam" id="PF00702">
    <property type="entry name" value="Hydrolase"/>
    <property type="match status" value="1"/>
</dbReference>
<dbReference type="AlphaFoldDB" id="A0A7G3ZDL5"/>
<dbReference type="HAMAP" id="MF_03117">
    <property type="entry name" value="Salvage_MtnC_euk"/>
    <property type="match status" value="1"/>
</dbReference>
<comment type="subunit">
    <text evidence="6">Monomer.</text>
</comment>
<comment type="similarity">
    <text evidence="6">Belongs to the HAD-like hydrolase superfamily. MasA/MtnC family.</text>
</comment>
<dbReference type="CDD" id="cd01629">
    <property type="entry name" value="HAD_EP"/>
    <property type="match status" value="1"/>
</dbReference>
<keyword evidence="6" id="KW-0539">Nucleus</keyword>
<dbReference type="SUPFAM" id="SSF56784">
    <property type="entry name" value="HAD-like"/>
    <property type="match status" value="1"/>
</dbReference>
<dbReference type="GO" id="GO:0043874">
    <property type="term" value="F:acireductone synthase activity"/>
    <property type="evidence" value="ECO:0007669"/>
    <property type="project" value="UniProtKB-EC"/>
</dbReference>
<dbReference type="PANTHER" id="PTHR20371">
    <property type="entry name" value="ENOLASE-PHOSPHATASE E1"/>
    <property type="match status" value="1"/>
</dbReference>
<dbReference type="InterPro" id="IPR036412">
    <property type="entry name" value="HAD-like_sf"/>
</dbReference>
<feature type="binding site" evidence="6">
    <location>
        <position position="11"/>
    </location>
    <ligand>
        <name>Mg(2+)</name>
        <dbReference type="ChEBI" id="CHEBI:18420"/>
    </ligand>
</feature>
<evidence type="ECO:0000256" key="5">
    <source>
        <dbReference type="ARBA" id="ARBA00023167"/>
    </source>
</evidence>
<evidence type="ECO:0000313" key="8">
    <source>
        <dbReference type="Proteomes" id="UP000515788"/>
    </source>
</evidence>
<comment type="cofactor">
    <cofactor evidence="6">
        <name>Mg(2+)</name>
        <dbReference type="ChEBI" id="CHEBI:18420"/>
    </cofactor>
    <text evidence="6">Binds 1 Mg(2+) ion per subunit.</text>
</comment>
<dbReference type="NCBIfam" id="TIGR01549">
    <property type="entry name" value="HAD-SF-IA-v1"/>
    <property type="match status" value="1"/>
</dbReference>
<evidence type="ECO:0000256" key="1">
    <source>
        <dbReference type="ARBA" id="ARBA00022605"/>
    </source>
</evidence>
<keyword evidence="5 6" id="KW-0486">Methionine biosynthesis</keyword>
<feature type="binding site" evidence="6">
    <location>
        <begin position="114"/>
        <end position="115"/>
    </location>
    <ligand>
        <name>substrate</name>
    </ligand>
</feature>
<dbReference type="GO" id="GO:0019509">
    <property type="term" value="P:L-methionine salvage from methylthioadenosine"/>
    <property type="evidence" value="ECO:0007669"/>
    <property type="project" value="UniProtKB-UniRule"/>
</dbReference>
<sequence length="221" mass="24714">MSSRVLLLDIEGTVCPIAFVKEVLFPFFSGKVPSLVSSGEPAVEELLTQFPQDKQQCLQEYILELVDRDIKDPVLKQLQGHVWAQGYEQGEIKAPVYRDAIELIRRGGEVYIYSSGSVKAQKLLFGHVADPDSDRRLDLQPFIRGYFDINTSGKKTEAESYRRILKDMGREARDVLFISDNELELDAASEAGLNTLLAVRPGNAPISSNKGYEIVKDYSAL</sequence>
<dbReference type="InterPro" id="IPR027511">
    <property type="entry name" value="ENOPH1_eukaryotes"/>
</dbReference>